<comment type="caution">
    <text evidence="3">The sequence shown here is derived from an EMBL/GenBank/DDBJ whole genome shotgun (WGS) entry which is preliminary data.</text>
</comment>
<dbReference type="RefSeq" id="XP_030990837.1">
    <property type="nucleotide sequence ID" value="XM_031135681.1"/>
</dbReference>
<protein>
    <submittedName>
        <fullName evidence="3">Uncharacterized protein</fullName>
    </submittedName>
</protein>
<evidence type="ECO:0000313" key="3">
    <source>
        <dbReference type="EMBL" id="TPX09126.1"/>
    </source>
</evidence>
<keyword evidence="2" id="KW-0732">Signal</keyword>
<proteinExistence type="predicted"/>
<feature type="signal peptide" evidence="2">
    <location>
        <begin position="1"/>
        <end position="17"/>
    </location>
</feature>
<name>A0A507AR10_9PEZI</name>
<feature type="chain" id="PRO_5036363016" evidence="2">
    <location>
        <begin position="18"/>
        <end position="257"/>
    </location>
</feature>
<dbReference type="EMBL" id="SKBQ01000006">
    <property type="protein sequence ID" value="TPX09126.1"/>
    <property type="molecule type" value="Genomic_DNA"/>
</dbReference>
<reference evidence="3 5" key="1">
    <citation type="submission" date="2019-06" db="EMBL/GenBank/DDBJ databases">
        <title>Draft genome sequence of the filamentous fungus Phialemoniopsis curvata isolated from diesel fuel.</title>
        <authorList>
            <person name="Varaljay V.A."/>
            <person name="Lyon W.J."/>
            <person name="Crouch A.L."/>
            <person name="Drake C.E."/>
            <person name="Hollomon J.M."/>
            <person name="Nadeau L.J."/>
            <person name="Nunn H.S."/>
            <person name="Stevenson B.S."/>
            <person name="Bojanowski C.L."/>
            <person name="Crookes-Goodson W.J."/>
        </authorList>
    </citation>
    <scope>NUCLEOTIDE SEQUENCE [LARGE SCALE GENOMIC DNA]</scope>
    <source>
        <strain evidence="3 5">D216</strain>
    </source>
</reference>
<dbReference type="Proteomes" id="UP000319257">
    <property type="component" value="Unassembled WGS sequence"/>
</dbReference>
<organism evidence="3 5">
    <name type="scientific">Thyridium curvatum</name>
    <dbReference type="NCBI Taxonomy" id="1093900"/>
    <lineage>
        <taxon>Eukaryota</taxon>
        <taxon>Fungi</taxon>
        <taxon>Dikarya</taxon>
        <taxon>Ascomycota</taxon>
        <taxon>Pezizomycotina</taxon>
        <taxon>Sordariomycetes</taxon>
        <taxon>Sordariomycetidae</taxon>
        <taxon>Thyridiales</taxon>
        <taxon>Thyridiaceae</taxon>
        <taxon>Thyridium</taxon>
    </lineage>
</organism>
<feature type="region of interest" description="Disordered" evidence="1">
    <location>
        <begin position="208"/>
        <end position="236"/>
    </location>
</feature>
<sequence length="257" mass="28059">MRLFRLLALAVVGTVLAQDTFDDRQVDSDDSFDVTRGSDRHNKTRTGPHPNASSEPTILKCIEIRELTRLINIANNATRLNRTTHGDATKAAAIKAEASKAAPTLNDLKGNSTLVASCQQFFAHEDMVERCVRMHYYERLEKLAANATLLDHKFHGDAARISAVKAEATADASKLSRLSSNATLTQFCAARRDHARCLELEKLQKEVDKAQNATSTRGGAGADKTHKGQAEASSAAARLDALKSNTTLVNYCNSHRE</sequence>
<dbReference type="EMBL" id="SKBQ01000006">
    <property type="protein sequence ID" value="TPX09151.1"/>
    <property type="molecule type" value="Genomic_DNA"/>
</dbReference>
<gene>
    <name evidence="3" type="ORF">E0L32_001586</name>
    <name evidence="4" type="ORF">E0L32_001611</name>
</gene>
<dbReference type="GeneID" id="41969033"/>
<dbReference type="AlphaFoldDB" id="A0A507AR10"/>
<evidence type="ECO:0000313" key="5">
    <source>
        <dbReference type="Proteomes" id="UP000319257"/>
    </source>
</evidence>
<evidence type="ECO:0000313" key="4">
    <source>
        <dbReference type="EMBL" id="TPX09151.1"/>
    </source>
</evidence>
<dbReference type="OrthoDB" id="5243723at2759"/>
<feature type="region of interest" description="Disordered" evidence="1">
    <location>
        <begin position="27"/>
        <end position="55"/>
    </location>
</feature>
<dbReference type="InParanoid" id="A0A507AR10"/>
<evidence type="ECO:0000256" key="2">
    <source>
        <dbReference type="SAM" id="SignalP"/>
    </source>
</evidence>
<evidence type="ECO:0000256" key="1">
    <source>
        <dbReference type="SAM" id="MobiDB-lite"/>
    </source>
</evidence>
<accession>A0A507AR10</accession>
<keyword evidence="5" id="KW-1185">Reference proteome</keyword>